<keyword evidence="1" id="KW-1133">Transmembrane helix</keyword>
<dbReference type="SMART" id="SM00014">
    <property type="entry name" value="acidPPc"/>
    <property type="match status" value="1"/>
</dbReference>
<gene>
    <name evidence="3" type="ORF">KOF26_11170</name>
</gene>
<dbReference type="Pfam" id="PF01569">
    <property type="entry name" value="PAP2"/>
    <property type="match status" value="1"/>
</dbReference>
<name>A0ABS6BMK5_9SPHN</name>
<evidence type="ECO:0000259" key="2">
    <source>
        <dbReference type="SMART" id="SM00014"/>
    </source>
</evidence>
<feature type="transmembrane region" description="Helical" evidence="1">
    <location>
        <begin position="21"/>
        <end position="39"/>
    </location>
</feature>
<feature type="transmembrane region" description="Helical" evidence="1">
    <location>
        <begin position="89"/>
        <end position="108"/>
    </location>
</feature>
<feature type="transmembrane region" description="Helical" evidence="1">
    <location>
        <begin position="128"/>
        <end position="151"/>
    </location>
</feature>
<dbReference type="CDD" id="cd03392">
    <property type="entry name" value="PAP2_like_2"/>
    <property type="match status" value="1"/>
</dbReference>
<accession>A0ABS6BMK5</accession>
<keyword evidence="1" id="KW-0472">Membrane</keyword>
<feature type="transmembrane region" description="Helical" evidence="1">
    <location>
        <begin position="186"/>
        <end position="206"/>
    </location>
</feature>
<proteinExistence type="predicted"/>
<evidence type="ECO:0000256" key="1">
    <source>
        <dbReference type="SAM" id="Phobius"/>
    </source>
</evidence>
<keyword evidence="4" id="KW-1185">Reference proteome</keyword>
<protein>
    <submittedName>
        <fullName evidence="3">Phosphatase PAP2 family protein</fullName>
    </submittedName>
</protein>
<organism evidence="3 4">
    <name type="scientific">Sphingomonas quercus</name>
    <dbReference type="NCBI Taxonomy" id="2842451"/>
    <lineage>
        <taxon>Bacteria</taxon>
        <taxon>Pseudomonadati</taxon>
        <taxon>Pseudomonadota</taxon>
        <taxon>Alphaproteobacteria</taxon>
        <taxon>Sphingomonadales</taxon>
        <taxon>Sphingomonadaceae</taxon>
        <taxon>Sphingomonas</taxon>
    </lineage>
</organism>
<dbReference type="Proteomes" id="UP000776276">
    <property type="component" value="Unassembled WGS sequence"/>
</dbReference>
<sequence>MLKPVRRGEPGGAVARAIGGGVLLLLGAVLIGLAIAAGWTDGLDRAGLSALSNGPAGFWLIWTRLADSHVRIPVAILAVALLVARRDRFAAAGLLVTVGGALGLNALAKDLVARPRPTLFPHGDPVDGFSFPSGHSEGAAALALGLALYLAPPRWRGWAVAAALLFMTLVGLSRVALGVHWPSDVLAGWCEGAGFALIVRATLSVITRWARLRRAG</sequence>
<feature type="transmembrane region" description="Helical" evidence="1">
    <location>
        <begin position="59"/>
        <end position="82"/>
    </location>
</feature>
<dbReference type="PANTHER" id="PTHR14969">
    <property type="entry name" value="SPHINGOSINE-1-PHOSPHATE PHOSPHOHYDROLASE"/>
    <property type="match status" value="1"/>
</dbReference>
<dbReference type="InterPro" id="IPR000326">
    <property type="entry name" value="PAP2/HPO"/>
</dbReference>
<keyword evidence="1" id="KW-0812">Transmembrane</keyword>
<dbReference type="PANTHER" id="PTHR14969:SF13">
    <property type="entry name" value="AT30094P"/>
    <property type="match status" value="1"/>
</dbReference>
<feature type="domain" description="Phosphatidic acid phosphatase type 2/haloperoxidase" evidence="2">
    <location>
        <begin position="89"/>
        <end position="200"/>
    </location>
</feature>
<evidence type="ECO:0000313" key="3">
    <source>
        <dbReference type="EMBL" id="MBU3078430.1"/>
    </source>
</evidence>
<evidence type="ECO:0000313" key="4">
    <source>
        <dbReference type="Proteomes" id="UP000776276"/>
    </source>
</evidence>
<reference evidence="3 4" key="1">
    <citation type="submission" date="2021-06" db="EMBL/GenBank/DDBJ databases">
        <title>Sphingomonas sp. XMGL2, whole genome shotgun sequencing project.</title>
        <authorList>
            <person name="Zhao G."/>
            <person name="Shen L."/>
        </authorList>
    </citation>
    <scope>NUCLEOTIDE SEQUENCE [LARGE SCALE GENOMIC DNA]</scope>
    <source>
        <strain evidence="3 4">XMGL2</strain>
    </source>
</reference>
<dbReference type="RefSeq" id="WP_216324633.1">
    <property type="nucleotide sequence ID" value="NZ_JAHKRT010000005.1"/>
</dbReference>
<comment type="caution">
    <text evidence="3">The sequence shown here is derived from an EMBL/GenBank/DDBJ whole genome shotgun (WGS) entry which is preliminary data.</text>
</comment>
<dbReference type="EMBL" id="JAHKRT010000005">
    <property type="protein sequence ID" value="MBU3078430.1"/>
    <property type="molecule type" value="Genomic_DNA"/>
</dbReference>
<feature type="transmembrane region" description="Helical" evidence="1">
    <location>
        <begin position="158"/>
        <end position="180"/>
    </location>
</feature>